<feature type="transmembrane region" description="Helical" evidence="9">
    <location>
        <begin position="132"/>
        <end position="152"/>
    </location>
</feature>
<dbReference type="PANTHER" id="PTHR10791:SF224">
    <property type="entry name" value="SUGAR TRANSPORTER SWEET"/>
    <property type="match status" value="1"/>
</dbReference>
<accession>A0A1Y2I016</accession>
<dbReference type="GO" id="GO:0051119">
    <property type="term" value="F:sugar transmembrane transporter activity"/>
    <property type="evidence" value="ECO:0007669"/>
    <property type="project" value="InterPro"/>
</dbReference>
<dbReference type="AlphaFoldDB" id="A0A1Y2I016"/>
<keyword evidence="3" id="KW-0813">Transport</keyword>
<keyword evidence="7 9" id="KW-1133">Transmembrane helix</keyword>
<keyword evidence="8 9" id="KW-0472">Membrane</keyword>
<feature type="transmembrane region" description="Helical" evidence="9">
    <location>
        <begin position="14"/>
        <end position="35"/>
    </location>
</feature>
<dbReference type="GO" id="GO:0016020">
    <property type="term" value="C:membrane"/>
    <property type="evidence" value="ECO:0007669"/>
    <property type="project" value="InterPro"/>
</dbReference>
<feature type="transmembrane region" description="Helical" evidence="9">
    <location>
        <begin position="47"/>
        <end position="69"/>
    </location>
</feature>
<reference evidence="10 11" key="1">
    <citation type="submission" date="2016-07" db="EMBL/GenBank/DDBJ databases">
        <title>Pervasive Adenine N6-methylation of Active Genes in Fungi.</title>
        <authorList>
            <consortium name="DOE Joint Genome Institute"/>
            <person name="Mondo S.J."/>
            <person name="Dannebaum R.O."/>
            <person name="Kuo R.C."/>
            <person name="Labutti K."/>
            <person name="Haridas S."/>
            <person name="Kuo A."/>
            <person name="Salamov A."/>
            <person name="Ahrendt S.R."/>
            <person name="Lipzen A."/>
            <person name="Sullivan W."/>
            <person name="Andreopoulos W.B."/>
            <person name="Clum A."/>
            <person name="Lindquist E."/>
            <person name="Daum C."/>
            <person name="Ramamoorthy G.K."/>
            <person name="Gryganskyi A."/>
            <person name="Culley D."/>
            <person name="Magnuson J.K."/>
            <person name="James T.Y."/>
            <person name="O'Malley M.A."/>
            <person name="Stajich J.E."/>
            <person name="Spatafora J.W."/>
            <person name="Visel A."/>
            <person name="Grigoriev I.V."/>
        </authorList>
    </citation>
    <scope>NUCLEOTIDE SEQUENCE [LARGE SCALE GENOMIC DNA]</scope>
    <source>
        <strain evidence="10 11">PL171</strain>
    </source>
</reference>
<evidence type="ECO:0000256" key="6">
    <source>
        <dbReference type="ARBA" id="ARBA00022737"/>
    </source>
</evidence>
<feature type="transmembrane region" description="Helical" evidence="9">
    <location>
        <begin position="191"/>
        <end position="209"/>
    </location>
</feature>
<evidence type="ECO:0000256" key="8">
    <source>
        <dbReference type="ARBA" id="ARBA00023136"/>
    </source>
</evidence>
<evidence type="ECO:0000313" key="11">
    <source>
        <dbReference type="Proteomes" id="UP000193411"/>
    </source>
</evidence>
<evidence type="ECO:0000256" key="5">
    <source>
        <dbReference type="ARBA" id="ARBA00022692"/>
    </source>
</evidence>
<comment type="subcellular location">
    <subcellularLocation>
        <location evidence="1">Endomembrane system</location>
        <topology evidence="1">Multi-pass membrane protein</topology>
    </subcellularLocation>
</comment>
<feature type="transmembrane region" description="Helical" evidence="9">
    <location>
        <begin position="164"/>
        <end position="185"/>
    </location>
</feature>
<dbReference type="Gene3D" id="1.20.1280.290">
    <property type="match status" value="2"/>
</dbReference>
<keyword evidence="4" id="KW-0762">Sugar transport</keyword>
<dbReference type="OrthoDB" id="409725at2759"/>
<comment type="caution">
    <text evidence="10">The sequence shown here is derived from an EMBL/GenBank/DDBJ whole genome shotgun (WGS) entry which is preliminary data.</text>
</comment>
<name>A0A1Y2I016_9FUNG</name>
<dbReference type="Pfam" id="PF03083">
    <property type="entry name" value="MtN3_slv"/>
    <property type="match status" value="2"/>
</dbReference>
<proteinExistence type="inferred from homology"/>
<evidence type="ECO:0000256" key="3">
    <source>
        <dbReference type="ARBA" id="ARBA00022448"/>
    </source>
</evidence>
<feature type="transmembrane region" description="Helical" evidence="9">
    <location>
        <begin position="108"/>
        <end position="126"/>
    </location>
</feature>
<dbReference type="InterPro" id="IPR047664">
    <property type="entry name" value="SWEET"/>
</dbReference>
<dbReference type="Proteomes" id="UP000193411">
    <property type="component" value="Unassembled WGS sequence"/>
</dbReference>
<comment type="similarity">
    <text evidence="2">Belongs to the SWEET sugar transporter family.</text>
</comment>
<evidence type="ECO:0000313" key="10">
    <source>
        <dbReference type="EMBL" id="ORZ39321.1"/>
    </source>
</evidence>
<evidence type="ECO:0000256" key="4">
    <source>
        <dbReference type="ARBA" id="ARBA00022597"/>
    </source>
</evidence>
<keyword evidence="6" id="KW-0677">Repeat</keyword>
<organism evidence="10 11">
    <name type="scientific">Catenaria anguillulae PL171</name>
    <dbReference type="NCBI Taxonomy" id="765915"/>
    <lineage>
        <taxon>Eukaryota</taxon>
        <taxon>Fungi</taxon>
        <taxon>Fungi incertae sedis</taxon>
        <taxon>Blastocladiomycota</taxon>
        <taxon>Blastocladiomycetes</taxon>
        <taxon>Blastocladiales</taxon>
        <taxon>Catenariaceae</taxon>
        <taxon>Catenaria</taxon>
    </lineage>
</organism>
<evidence type="ECO:0000256" key="7">
    <source>
        <dbReference type="ARBA" id="ARBA00022989"/>
    </source>
</evidence>
<evidence type="ECO:0000256" key="2">
    <source>
        <dbReference type="ARBA" id="ARBA00007809"/>
    </source>
</evidence>
<dbReference type="InterPro" id="IPR004316">
    <property type="entry name" value="SWEET_rpt"/>
</dbReference>
<evidence type="ECO:0000256" key="9">
    <source>
        <dbReference type="SAM" id="Phobius"/>
    </source>
</evidence>
<keyword evidence="5 9" id="KW-0812">Transmembrane</keyword>
<gene>
    <name evidence="10" type="ORF">BCR44DRAFT_51343</name>
</gene>
<dbReference type="PANTHER" id="PTHR10791">
    <property type="entry name" value="RAG1-ACTIVATING PROTEIN 1"/>
    <property type="match status" value="1"/>
</dbReference>
<dbReference type="EMBL" id="MCFL01000005">
    <property type="protein sequence ID" value="ORZ39321.1"/>
    <property type="molecule type" value="Genomic_DNA"/>
</dbReference>
<evidence type="ECO:0000256" key="1">
    <source>
        <dbReference type="ARBA" id="ARBA00004127"/>
    </source>
</evidence>
<dbReference type="GO" id="GO:0012505">
    <property type="term" value="C:endomembrane system"/>
    <property type="evidence" value="ECO:0007669"/>
    <property type="project" value="UniProtKB-SubCell"/>
</dbReference>
<evidence type="ECO:0008006" key="12">
    <source>
        <dbReference type="Google" id="ProtNLM"/>
    </source>
</evidence>
<protein>
    <recommendedName>
        <fullName evidence="12">Bidirectional sugar transporter SWEET</fullName>
    </recommendedName>
</protein>
<keyword evidence="11" id="KW-1185">Reference proteome</keyword>
<sequence length="256" mass="27322">MPTQHDDNVWVTTIAPLLGNLTAMATVLAPLPTILHLRRHQPSTLGALNPLPLTLILLNALSWIIYGLALADPYLVGPNLVGFAAGQFYIRATYLLSSPMHQRATDALTTLFPMALVTAAALVALHRASVQVLGWFCIAALVGMYASPLSTLAKVVRLRNAASIHAGFALTGLVNGLLWGVYGYVAIGNAFVWGPNLVGAALALVQVAFKVGFGFGSREEVGHAGEADVLVRDEDVEEEDVERGVVHRPDETSRLL</sequence>